<dbReference type="AlphaFoldDB" id="A0A5C5Z357"/>
<organism evidence="1 2">
    <name type="scientific">Novipirellula herctigrandis</name>
    <dbReference type="NCBI Taxonomy" id="2527986"/>
    <lineage>
        <taxon>Bacteria</taxon>
        <taxon>Pseudomonadati</taxon>
        <taxon>Planctomycetota</taxon>
        <taxon>Planctomycetia</taxon>
        <taxon>Pirellulales</taxon>
        <taxon>Pirellulaceae</taxon>
        <taxon>Novipirellula</taxon>
    </lineage>
</organism>
<dbReference type="SUPFAM" id="SSF56935">
    <property type="entry name" value="Porins"/>
    <property type="match status" value="1"/>
</dbReference>
<dbReference type="EMBL" id="SJPJ01000001">
    <property type="protein sequence ID" value="TWT81291.1"/>
    <property type="molecule type" value="Genomic_DNA"/>
</dbReference>
<name>A0A5C5Z357_9BACT</name>
<evidence type="ECO:0000313" key="1">
    <source>
        <dbReference type="EMBL" id="TWT81291.1"/>
    </source>
</evidence>
<reference evidence="1 2" key="1">
    <citation type="submission" date="2019-02" db="EMBL/GenBank/DDBJ databases">
        <title>Deep-cultivation of Planctomycetes and their phenomic and genomic characterization uncovers novel biology.</title>
        <authorList>
            <person name="Wiegand S."/>
            <person name="Jogler M."/>
            <person name="Boedeker C."/>
            <person name="Pinto D."/>
            <person name="Vollmers J."/>
            <person name="Rivas-Marin E."/>
            <person name="Kohn T."/>
            <person name="Peeters S.H."/>
            <person name="Heuer A."/>
            <person name="Rast P."/>
            <person name="Oberbeckmann S."/>
            <person name="Bunk B."/>
            <person name="Jeske O."/>
            <person name="Meyerdierks A."/>
            <person name="Storesund J.E."/>
            <person name="Kallscheuer N."/>
            <person name="Luecker S."/>
            <person name="Lage O.M."/>
            <person name="Pohl T."/>
            <person name="Merkel B.J."/>
            <person name="Hornburger P."/>
            <person name="Mueller R.-W."/>
            <person name="Bruemmer F."/>
            <person name="Labrenz M."/>
            <person name="Spormann A.M."/>
            <person name="Op Den Camp H."/>
            <person name="Overmann J."/>
            <person name="Amann R."/>
            <person name="Jetten M.S.M."/>
            <person name="Mascher T."/>
            <person name="Medema M.H."/>
            <person name="Devos D.P."/>
            <person name="Kaster A.-K."/>
            <person name="Ovreas L."/>
            <person name="Rohde M."/>
            <person name="Galperin M.Y."/>
            <person name="Jogler C."/>
        </authorList>
    </citation>
    <scope>NUCLEOTIDE SEQUENCE [LARGE SCALE GENOMIC DNA]</scope>
    <source>
        <strain evidence="1 2">CA13</strain>
    </source>
</reference>
<proteinExistence type="predicted"/>
<accession>A0A5C5Z357</accession>
<sequence>MALVALITLCFWPPRAGAEEFDGDAAPTVQQLLHEIDAMKEQLRRLEHCNAATQTSQQPLTDQQSAPSSCSVGPGEVGTLECDAQPGPHSGYCCCGCYPCQCPQPEAPCIDCPRITTLNPYFNVNLFGALKADVLFNTARPLSPGTPYLLLPKSPRGLDETTFDTHARQSTLGALLTGPSAGDWQAGGTLLAMFFNDNVLADQYGFLPLLAFGELKNTDWRFAAGLQFDVFNPRLPTVLPFAGLSGSGNSGNAFRGQVRLERYFNPSEDVQWTIQMALSEPIATSIDPLFRLLSEDNGWPNIELRLALGVGAPESDESRPFEFGVSGVVGQLRSTPPAPGNRVISDVWGLGTDFRWKFSESCGVAGEGFVGQTLGTYSGGILQTVNTDTLEGIRSVGGWLEWFCHWTPRLHSHIGYGIDDPIDRDVSLSGPVRNETIFSTLLWDWTQSVRVGLEFTWRETAYQSILRDNEGAGFHTQFQWTF</sequence>
<evidence type="ECO:0000313" key="2">
    <source>
        <dbReference type="Proteomes" id="UP000315010"/>
    </source>
</evidence>
<protein>
    <recommendedName>
        <fullName evidence="3">Porin subfamily protein</fullName>
    </recommendedName>
</protein>
<comment type="caution">
    <text evidence="1">The sequence shown here is derived from an EMBL/GenBank/DDBJ whole genome shotgun (WGS) entry which is preliminary data.</text>
</comment>
<dbReference type="Proteomes" id="UP000315010">
    <property type="component" value="Unassembled WGS sequence"/>
</dbReference>
<keyword evidence="2" id="KW-1185">Reference proteome</keyword>
<gene>
    <name evidence="1" type="ORF">CA13_27420</name>
</gene>
<dbReference type="OrthoDB" id="253888at2"/>
<dbReference type="RefSeq" id="WP_146397138.1">
    <property type="nucleotide sequence ID" value="NZ_SJPJ01000001.1"/>
</dbReference>
<evidence type="ECO:0008006" key="3">
    <source>
        <dbReference type="Google" id="ProtNLM"/>
    </source>
</evidence>